<dbReference type="InterPro" id="IPR011990">
    <property type="entry name" value="TPR-like_helical_dom_sf"/>
</dbReference>
<dbReference type="AlphaFoldDB" id="A0A7C3LWW5"/>
<keyword evidence="1" id="KW-0802">TPR repeat</keyword>
<dbReference type="Pfam" id="PF14559">
    <property type="entry name" value="TPR_19"/>
    <property type="match status" value="1"/>
</dbReference>
<proteinExistence type="predicted"/>
<reference evidence="2" key="1">
    <citation type="journal article" date="2020" name="mSystems">
        <title>Genome- and Community-Level Interaction Insights into Carbon Utilization and Element Cycling Functions of Hydrothermarchaeota in Hydrothermal Sediment.</title>
        <authorList>
            <person name="Zhou Z."/>
            <person name="Liu Y."/>
            <person name="Xu W."/>
            <person name="Pan J."/>
            <person name="Luo Z.H."/>
            <person name="Li M."/>
        </authorList>
    </citation>
    <scope>NUCLEOTIDE SEQUENCE [LARGE SCALE GENOMIC DNA]</scope>
    <source>
        <strain evidence="2">SpSt-902</strain>
    </source>
</reference>
<gene>
    <name evidence="2" type="ORF">ENX03_05385</name>
</gene>
<comment type="caution">
    <text evidence="2">The sequence shown here is derived from an EMBL/GenBank/DDBJ whole genome shotgun (WGS) entry which is preliminary data.</text>
</comment>
<dbReference type="InterPro" id="IPR019734">
    <property type="entry name" value="TPR_rpt"/>
</dbReference>
<dbReference type="EMBL" id="DTMM01000101">
    <property type="protein sequence ID" value="HFT93364.1"/>
    <property type="molecule type" value="Genomic_DNA"/>
</dbReference>
<accession>A0A7C3LWW5</accession>
<organism evidence="2">
    <name type="scientific">Leptospirillum ferriphilum</name>
    <dbReference type="NCBI Taxonomy" id="178606"/>
    <lineage>
        <taxon>Bacteria</taxon>
        <taxon>Pseudomonadati</taxon>
        <taxon>Nitrospirota</taxon>
        <taxon>Nitrospiria</taxon>
        <taxon>Nitrospirales</taxon>
        <taxon>Nitrospiraceae</taxon>
        <taxon>Leptospirillum</taxon>
    </lineage>
</organism>
<name>A0A7C3LWW5_9BACT</name>
<sequence length="116" mass="13122">MDRDRLERLEKLWAMDPSDPVVGLGLGTGLLEAQELSRARDVLETVIQKKPGYAAAWEILGKTLEAMGERDQAIRVYREGIAISRAGGFLAPEKQMSRRLKRLIRTTRIEGEESER</sequence>
<evidence type="ECO:0000256" key="1">
    <source>
        <dbReference type="PROSITE-ProRule" id="PRU00339"/>
    </source>
</evidence>
<evidence type="ECO:0000313" key="2">
    <source>
        <dbReference type="EMBL" id="HFT93364.1"/>
    </source>
</evidence>
<protein>
    <submittedName>
        <fullName evidence="2">Uncharacterized protein</fullName>
    </submittedName>
</protein>
<dbReference type="PROSITE" id="PS50005">
    <property type="entry name" value="TPR"/>
    <property type="match status" value="1"/>
</dbReference>
<feature type="repeat" description="TPR" evidence="1">
    <location>
        <begin position="54"/>
        <end position="87"/>
    </location>
</feature>
<dbReference type="Gene3D" id="1.25.40.10">
    <property type="entry name" value="Tetratricopeptide repeat domain"/>
    <property type="match status" value="1"/>
</dbReference>
<dbReference type="SUPFAM" id="SSF48452">
    <property type="entry name" value="TPR-like"/>
    <property type="match status" value="1"/>
</dbReference>